<feature type="transmembrane region" description="Helical" evidence="1">
    <location>
        <begin position="207"/>
        <end position="228"/>
    </location>
</feature>
<reference evidence="2" key="1">
    <citation type="submission" date="2021-01" db="EMBL/GenBank/DDBJ databases">
        <title>Whole genome shotgun sequence of Rugosimonospora africana NBRC 104875.</title>
        <authorList>
            <person name="Komaki H."/>
            <person name="Tamura T."/>
        </authorList>
    </citation>
    <scope>NUCLEOTIDE SEQUENCE</scope>
    <source>
        <strain evidence="2">NBRC 104875</strain>
    </source>
</reference>
<keyword evidence="1" id="KW-0472">Membrane</keyword>
<dbReference type="InterPro" id="IPR010640">
    <property type="entry name" value="Low_temperature_requirement_A"/>
</dbReference>
<accession>A0A8J3VV05</accession>
<dbReference type="PANTHER" id="PTHR36840">
    <property type="entry name" value="BLL5714 PROTEIN"/>
    <property type="match status" value="1"/>
</dbReference>
<keyword evidence="1" id="KW-1133">Transmembrane helix</keyword>
<organism evidence="2 3">
    <name type="scientific">Rugosimonospora africana</name>
    <dbReference type="NCBI Taxonomy" id="556532"/>
    <lineage>
        <taxon>Bacteria</taxon>
        <taxon>Bacillati</taxon>
        <taxon>Actinomycetota</taxon>
        <taxon>Actinomycetes</taxon>
        <taxon>Micromonosporales</taxon>
        <taxon>Micromonosporaceae</taxon>
        <taxon>Rugosimonospora</taxon>
    </lineage>
</organism>
<comment type="caution">
    <text evidence="2">The sequence shown here is derived from an EMBL/GenBank/DDBJ whole genome shotgun (WGS) entry which is preliminary data.</text>
</comment>
<gene>
    <name evidence="2" type="ORF">Raf01_74000</name>
</gene>
<evidence type="ECO:0000313" key="2">
    <source>
        <dbReference type="EMBL" id="GIH19228.1"/>
    </source>
</evidence>
<name>A0A8J3VV05_9ACTN</name>
<protein>
    <submittedName>
        <fullName evidence="2">Low temperature requirement protein A</fullName>
    </submittedName>
</protein>
<feature type="transmembrane region" description="Helical" evidence="1">
    <location>
        <begin position="75"/>
        <end position="98"/>
    </location>
</feature>
<keyword evidence="3" id="KW-1185">Reference proteome</keyword>
<feature type="transmembrane region" description="Helical" evidence="1">
    <location>
        <begin position="21"/>
        <end position="40"/>
    </location>
</feature>
<feature type="transmembrane region" description="Helical" evidence="1">
    <location>
        <begin position="315"/>
        <end position="333"/>
    </location>
</feature>
<proteinExistence type="predicted"/>
<feature type="transmembrane region" description="Helical" evidence="1">
    <location>
        <begin position="340"/>
        <end position="360"/>
    </location>
</feature>
<sequence>MRRLLRSRPTETDEHHRATNFEIFFDLVFVFALTRIIAFMGRPPTFLTLAQGLLLLFLMWYSWQPYVWLGNQARADVGLIRAGTAFGMAALFVAALVIPDAFRRPGAGLAAPLTLAVAFGASRSLQLVLYFYVAADDRRQRQTLTRFSVPTAASWIPLVLGAVAGGSTQTVLWLVALVIDTGGGRIASAASGWLLRSASHFSERHSLVVIIALGESLISVGAGAGRAVTRGPVMVAALLGLATALCLWWLYFEYVAPAAARALAGLRGLRRGQIGGDAYSITHFGLIAGIIYVALGIEQVLHDTAGRDRPDGQPLGWVSATALYGGVVLYLAGRATFTRLTLGAVPASQAVAAAVALALVPAAQALPALAALGLLTAFLVALSLYEWRRPGQPVPAGTG</sequence>
<feature type="transmembrane region" description="Helical" evidence="1">
    <location>
        <begin position="277"/>
        <end position="295"/>
    </location>
</feature>
<keyword evidence="1" id="KW-0812">Transmembrane</keyword>
<dbReference type="RefSeq" id="WP_203922691.1">
    <property type="nucleotide sequence ID" value="NZ_BONZ01000077.1"/>
</dbReference>
<feature type="transmembrane region" description="Helical" evidence="1">
    <location>
        <begin position="46"/>
        <end position="63"/>
    </location>
</feature>
<feature type="transmembrane region" description="Helical" evidence="1">
    <location>
        <begin position="366"/>
        <end position="385"/>
    </location>
</feature>
<dbReference type="Proteomes" id="UP000642748">
    <property type="component" value="Unassembled WGS sequence"/>
</dbReference>
<dbReference type="EMBL" id="BONZ01000077">
    <property type="protein sequence ID" value="GIH19228.1"/>
    <property type="molecule type" value="Genomic_DNA"/>
</dbReference>
<feature type="transmembrane region" description="Helical" evidence="1">
    <location>
        <begin position="110"/>
        <end position="135"/>
    </location>
</feature>
<dbReference type="Pfam" id="PF06772">
    <property type="entry name" value="LtrA"/>
    <property type="match status" value="1"/>
</dbReference>
<evidence type="ECO:0000313" key="3">
    <source>
        <dbReference type="Proteomes" id="UP000642748"/>
    </source>
</evidence>
<dbReference type="PANTHER" id="PTHR36840:SF1">
    <property type="entry name" value="BLL5714 PROTEIN"/>
    <property type="match status" value="1"/>
</dbReference>
<feature type="transmembrane region" description="Helical" evidence="1">
    <location>
        <begin position="171"/>
        <end position="195"/>
    </location>
</feature>
<dbReference type="AlphaFoldDB" id="A0A8J3VV05"/>
<feature type="transmembrane region" description="Helical" evidence="1">
    <location>
        <begin position="147"/>
        <end position="165"/>
    </location>
</feature>
<feature type="transmembrane region" description="Helical" evidence="1">
    <location>
        <begin position="234"/>
        <end position="256"/>
    </location>
</feature>
<evidence type="ECO:0000256" key="1">
    <source>
        <dbReference type="SAM" id="Phobius"/>
    </source>
</evidence>